<feature type="compositionally biased region" description="Low complexity" evidence="1">
    <location>
        <begin position="183"/>
        <end position="198"/>
    </location>
</feature>
<feature type="region of interest" description="Disordered" evidence="1">
    <location>
        <begin position="163"/>
        <end position="199"/>
    </location>
</feature>
<keyword evidence="2" id="KW-0812">Transmembrane</keyword>
<proteinExistence type="predicted"/>
<dbReference type="AlphaFoldDB" id="A0A4Q9KJG9"/>
<keyword evidence="2" id="KW-0472">Membrane</keyword>
<keyword evidence="4" id="KW-1185">Reference proteome</keyword>
<gene>
    <name evidence="3" type="ORF">ET996_10300</name>
</gene>
<evidence type="ECO:0000256" key="2">
    <source>
        <dbReference type="SAM" id="Phobius"/>
    </source>
</evidence>
<dbReference type="RefSeq" id="WP_131172471.1">
    <property type="nucleotide sequence ID" value="NZ_FXTL01000012.1"/>
</dbReference>
<protein>
    <submittedName>
        <fullName evidence="3">Uncharacterized protein</fullName>
    </submittedName>
</protein>
<accession>A0A4Q9KJG9</accession>
<sequence length="295" mass="31262">MADGQSASLKDATAAVVDLVPGDARFADLAERALHQAEAALGSLPQDDEVVRYLVPVVIPAETLAHGALLILPSRCVAAWRQPGSGQVRTRAVELDAETSVALSAVTVDSEIWGRFDVMRPGQDDLTFLVPPVDAVALPELLRRVLVREPGAHLVPFAGTPLGARSWGAETPRQTPDPDLTQPLSALDTPAPPALAAAPLPPRRVGDEVAIEVPLYRDEALYRDDGSAPMHPLPAIEPVAPLPAQPPQDRPLDLPAVAPRRRGLPDALKGFLTGLVATLVVGGFYVLAKWQGWLG</sequence>
<evidence type="ECO:0000256" key="1">
    <source>
        <dbReference type="SAM" id="MobiDB-lite"/>
    </source>
</evidence>
<keyword evidence="2" id="KW-1133">Transmembrane helix</keyword>
<dbReference type="Proteomes" id="UP000291933">
    <property type="component" value="Unassembled WGS sequence"/>
</dbReference>
<dbReference type="OrthoDB" id="10018788at2"/>
<dbReference type="EMBL" id="SDMR01000012">
    <property type="protein sequence ID" value="TBT94573.1"/>
    <property type="molecule type" value="Genomic_DNA"/>
</dbReference>
<name>A0A4Q9KJG9_PROTD</name>
<reference evidence="3 4" key="1">
    <citation type="submission" date="2019-01" db="EMBL/GenBank/DDBJ databases">
        <title>Lactibacter flavus gen. nov., sp. nov., a novel bacterium of the family Propionibacteriaceae isolated from raw milk and dairy products.</title>
        <authorList>
            <person name="Huptas C."/>
            <person name="Wenning M."/>
            <person name="Breitenwieser F."/>
            <person name="Doll E."/>
            <person name="Von Neubeck M."/>
            <person name="Busse H.-J."/>
            <person name="Scherer S."/>
        </authorList>
    </citation>
    <scope>NUCLEOTIDE SEQUENCE [LARGE SCALE GENOMIC DNA]</scope>
    <source>
        <strain evidence="3 4">DSM 22130</strain>
    </source>
</reference>
<evidence type="ECO:0000313" key="4">
    <source>
        <dbReference type="Proteomes" id="UP000291933"/>
    </source>
</evidence>
<comment type="caution">
    <text evidence="3">The sequence shown here is derived from an EMBL/GenBank/DDBJ whole genome shotgun (WGS) entry which is preliminary data.</text>
</comment>
<feature type="transmembrane region" description="Helical" evidence="2">
    <location>
        <begin position="270"/>
        <end position="288"/>
    </location>
</feature>
<organism evidence="3 4">
    <name type="scientific">Propioniciclava tarda</name>
    <dbReference type="NCBI Taxonomy" id="433330"/>
    <lineage>
        <taxon>Bacteria</taxon>
        <taxon>Bacillati</taxon>
        <taxon>Actinomycetota</taxon>
        <taxon>Actinomycetes</taxon>
        <taxon>Propionibacteriales</taxon>
        <taxon>Propionibacteriaceae</taxon>
        <taxon>Propioniciclava</taxon>
    </lineage>
</organism>
<evidence type="ECO:0000313" key="3">
    <source>
        <dbReference type="EMBL" id="TBT94573.1"/>
    </source>
</evidence>